<dbReference type="AlphaFoldDB" id="A0A0R1U4N9"/>
<dbReference type="InterPro" id="IPR007329">
    <property type="entry name" value="FMN-bd"/>
</dbReference>
<dbReference type="PATRIC" id="fig|1423763.3.peg.1627"/>
<dbReference type="SMART" id="SM00900">
    <property type="entry name" value="FMN_bind"/>
    <property type="match status" value="2"/>
</dbReference>
<keyword evidence="11" id="KW-1185">Reference proteome</keyword>
<reference evidence="10 11" key="1">
    <citation type="journal article" date="2015" name="Genome Announc.">
        <title>Expanding the biotechnology potential of lactobacilli through comparative genomics of 213 strains and associated genera.</title>
        <authorList>
            <person name="Sun Z."/>
            <person name="Harris H.M."/>
            <person name="McCann A."/>
            <person name="Guo C."/>
            <person name="Argimon S."/>
            <person name="Zhang W."/>
            <person name="Yang X."/>
            <person name="Jeffery I.B."/>
            <person name="Cooney J.C."/>
            <person name="Kagawa T.F."/>
            <person name="Liu W."/>
            <person name="Song Y."/>
            <person name="Salvetti E."/>
            <person name="Wrobel A."/>
            <person name="Rasinkangas P."/>
            <person name="Parkhill J."/>
            <person name="Rea M.C."/>
            <person name="O'Sullivan O."/>
            <person name="Ritari J."/>
            <person name="Douillard F.P."/>
            <person name="Paul Ross R."/>
            <person name="Yang R."/>
            <person name="Briner A.E."/>
            <person name="Felis G.E."/>
            <person name="de Vos W.M."/>
            <person name="Barrangou R."/>
            <person name="Klaenhammer T.R."/>
            <person name="Caufield P.W."/>
            <person name="Cui Y."/>
            <person name="Zhang H."/>
            <person name="O'Toole P.W."/>
        </authorList>
    </citation>
    <scope>NUCLEOTIDE SEQUENCE [LARGE SCALE GENOMIC DNA]</scope>
    <source>
        <strain evidence="10 11">DSM 16043</strain>
    </source>
</reference>
<dbReference type="EC" id="1.3.99.33" evidence="3"/>
<dbReference type="InterPro" id="IPR050315">
    <property type="entry name" value="FAD-oxidoreductase_2"/>
</dbReference>
<sequence length="704" mass="76133">MTYQDGSYQAKAMGHSSDVVVSAKIQNNKIEKVKIDLGEESTPKTKEVIDKLAGQIISKQTSNLDVVTGATETSNATIRAMRKILKQAGNEVEEVRSVKDGVYKETVPSYGWRSMMSGEITFSNNKLTDINITEESDSKTSHWFSIAESKLIPQIIKHQSLDVDAVSGASVSSGAIKHLVEKAVVDAGGDSDDWHKPVEKSQKIIEKSGYDVLVVGLGGSGILSYCAAALSEAKVFGIEAGAEIGGNSVLTSGPMVVNSKIMSEKYNDGKDNIDVEDLYQTWLDYVGDTKKKDVIRVAIDQDGPALDYYIKNFGISFDGASFGAPAGFYPSFVRPDWTKEWTVYTPDDGKFYNAGEPVHLGQYKKALKKAVDMNEVNDFLLETKAEEFLLDDDKVVGVKAIASDGTTYKIYAKAVILASGGFVGNREMMNQVYGHTAQVFGTSLNNGTGIKMGQAIGGDTYALKTLPMIHISQVPNMIRDDSLTPDQKATLSALATTPDAKKLDISGNLLTSKDESGTQNSEITVGIAYAPGFKYYNAYTQKQLDEIKQTGLSEATSKSGVIILDQGGQPYKAGQPVQDLEKIIDEGIRTENIFAGMPKDLAKKLNMDEKALTAALGSNDEKYYLFEADGYAYATCGGLNVDKNMNVLRKDGSAIENVFAVGQDSEGVENVDNEAYTPWGGQAQAWTFVSGKIAGENATRLAKK</sequence>
<dbReference type="PANTHER" id="PTHR43400:SF10">
    <property type="entry name" value="3-OXOSTEROID 1-DEHYDROGENASE"/>
    <property type="match status" value="1"/>
</dbReference>
<evidence type="ECO:0000256" key="5">
    <source>
        <dbReference type="ARBA" id="ARBA00022630"/>
    </source>
</evidence>
<dbReference type="Pfam" id="PF04205">
    <property type="entry name" value="FMN_bind"/>
    <property type="match status" value="2"/>
</dbReference>
<comment type="catalytic activity">
    <reaction evidence="8">
        <text>dihydrourocanate + A = urocanate + AH2</text>
        <dbReference type="Rhea" id="RHEA:36059"/>
        <dbReference type="ChEBI" id="CHEBI:13193"/>
        <dbReference type="ChEBI" id="CHEBI:17499"/>
        <dbReference type="ChEBI" id="CHEBI:27247"/>
        <dbReference type="ChEBI" id="CHEBI:72991"/>
        <dbReference type="EC" id="1.3.99.33"/>
    </reaction>
</comment>
<comment type="cofactor">
    <cofactor evidence="1">
        <name>FMN</name>
        <dbReference type="ChEBI" id="CHEBI:58210"/>
    </cofactor>
</comment>
<evidence type="ECO:0000256" key="2">
    <source>
        <dbReference type="ARBA" id="ARBA00001974"/>
    </source>
</evidence>
<comment type="cofactor">
    <cofactor evidence="2">
        <name>FAD</name>
        <dbReference type="ChEBI" id="CHEBI:57692"/>
    </cofactor>
</comment>
<dbReference type="Pfam" id="PF00890">
    <property type="entry name" value="FAD_binding_2"/>
    <property type="match status" value="1"/>
</dbReference>
<gene>
    <name evidence="10" type="ORF">FC46_GL001603</name>
</gene>
<dbReference type="GO" id="GO:0010181">
    <property type="term" value="F:FMN binding"/>
    <property type="evidence" value="ECO:0007669"/>
    <property type="project" value="InterPro"/>
</dbReference>
<evidence type="ECO:0000256" key="7">
    <source>
        <dbReference type="ARBA" id="ARBA00023002"/>
    </source>
</evidence>
<evidence type="ECO:0000256" key="8">
    <source>
        <dbReference type="ARBA" id="ARBA00049922"/>
    </source>
</evidence>
<evidence type="ECO:0000256" key="3">
    <source>
        <dbReference type="ARBA" id="ARBA00013137"/>
    </source>
</evidence>
<dbReference type="GO" id="GO:0008202">
    <property type="term" value="P:steroid metabolic process"/>
    <property type="evidence" value="ECO:0007669"/>
    <property type="project" value="UniProtKB-ARBA"/>
</dbReference>
<evidence type="ECO:0000313" key="11">
    <source>
        <dbReference type="Proteomes" id="UP000051036"/>
    </source>
</evidence>
<dbReference type="InterPro" id="IPR027477">
    <property type="entry name" value="Succ_DH/fumarate_Rdtase_cat_sf"/>
</dbReference>
<evidence type="ECO:0000259" key="9">
    <source>
        <dbReference type="SMART" id="SM00900"/>
    </source>
</evidence>
<feature type="domain" description="FMN-binding" evidence="9">
    <location>
        <begin position="111"/>
        <end position="187"/>
    </location>
</feature>
<dbReference type="GO" id="GO:0016020">
    <property type="term" value="C:membrane"/>
    <property type="evidence" value="ECO:0007669"/>
    <property type="project" value="InterPro"/>
</dbReference>
<dbReference type="Gene3D" id="3.50.50.60">
    <property type="entry name" value="FAD/NAD(P)-binding domain"/>
    <property type="match status" value="1"/>
</dbReference>
<dbReference type="PANTHER" id="PTHR43400">
    <property type="entry name" value="FUMARATE REDUCTASE"/>
    <property type="match status" value="1"/>
</dbReference>
<keyword evidence="5" id="KW-0285">Flavoprotein</keyword>
<dbReference type="Gene3D" id="3.90.700.10">
    <property type="entry name" value="Succinate dehydrogenase/fumarate reductase flavoprotein, catalytic domain"/>
    <property type="match status" value="1"/>
</dbReference>
<evidence type="ECO:0000313" key="10">
    <source>
        <dbReference type="EMBL" id="KRL88215.1"/>
    </source>
</evidence>
<dbReference type="EMBL" id="AZFM01000051">
    <property type="protein sequence ID" value="KRL88215.1"/>
    <property type="molecule type" value="Genomic_DNA"/>
</dbReference>
<proteinExistence type="predicted"/>
<dbReference type="OrthoDB" id="9806724at2"/>
<evidence type="ECO:0000256" key="6">
    <source>
        <dbReference type="ARBA" id="ARBA00022827"/>
    </source>
</evidence>
<keyword evidence="7" id="KW-0560">Oxidoreductase</keyword>
<comment type="caution">
    <text evidence="10">The sequence shown here is derived from an EMBL/GenBank/DDBJ whole genome shotgun (WGS) entry which is preliminary data.</text>
</comment>
<dbReference type="Proteomes" id="UP000051036">
    <property type="component" value="Unassembled WGS sequence"/>
</dbReference>
<dbReference type="InterPro" id="IPR036188">
    <property type="entry name" value="FAD/NAD-bd_sf"/>
</dbReference>
<keyword evidence="6" id="KW-0274">FAD</keyword>
<dbReference type="SUPFAM" id="SSF51905">
    <property type="entry name" value="FAD/NAD(P)-binding domain"/>
    <property type="match status" value="1"/>
</dbReference>
<evidence type="ECO:0000256" key="1">
    <source>
        <dbReference type="ARBA" id="ARBA00001917"/>
    </source>
</evidence>
<accession>A0A0R1U4N9</accession>
<dbReference type="RefSeq" id="WP_057800063.1">
    <property type="nucleotide sequence ID" value="NZ_AZFM01000051.1"/>
</dbReference>
<dbReference type="STRING" id="1423763.FC46_GL001603"/>
<organism evidence="10 11">
    <name type="scientific">Lactobacillus kalixensis DSM 16043</name>
    <dbReference type="NCBI Taxonomy" id="1423763"/>
    <lineage>
        <taxon>Bacteria</taxon>
        <taxon>Bacillati</taxon>
        <taxon>Bacillota</taxon>
        <taxon>Bacilli</taxon>
        <taxon>Lactobacillales</taxon>
        <taxon>Lactobacillaceae</taxon>
        <taxon>Lactobacillus</taxon>
    </lineage>
</organism>
<dbReference type="InterPro" id="IPR003953">
    <property type="entry name" value="FAD-dep_OxRdtase_2_FAD-bd"/>
</dbReference>
<dbReference type="Gene3D" id="3.90.1010.20">
    <property type="match status" value="2"/>
</dbReference>
<evidence type="ECO:0000256" key="4">
    <source>
        <dbReference type="ARBA" id="ARBA00015872"/>
    </source>
</evidence>
<feature type="domain" description="FMN-binding" evidence="9">
    <location>
        <begin position="14"/>
        <end position="88"/>
    </location>
</feature>
<dbReference type="GO" id="GO:0033765">
    <property type="term" value="F:steroid dehydrogenase activity, acting on the CH-CH group of donors"/>
    <property type="evidence" value="ECO:0007669"/>
    <property type="project" value="UniProtKB-ARBA"/>
</dbReference>
<protein>
    <recommendedName>
        <fullName evidence="4">Urocanate reductase</fullName>
        <ecNumber evidence="3">1.3.99.33</ecNumber>
    </recommendedName>
</protein>
<name>A0A0R1U4N9_9LACO</name>